<dbReference type="Pfam" id="PF24883">
    <property type="entry name" value="NPHP3_N"/>
    <property type="match status" value="1"/>
</dbReference>
<organism evidence="3 4">
    <name type="scientific">Serendipita vermifera MAFF 305830</name>
    <dbReference type="NCBI Taxonomy" id="933852"/>
    <lineage>
        <taxon>Eukaryota</taxon>
        <taxon>Fungi</taxon>
        <taxon>Dikarya</taxon>
        <taxon>Basidiomycota</taxon>
        <taxon>Agaricomycotina</taxon>
        <taxon>Agaricomycetes</taxon>
        <taxon>Sebacinales</taxon>
        <taxon>Serendipitaceae</taxon>
        <taxon>Serendipita</taxon>
    </lineage>
</organism>
<keyword evidence="4" id="KW-1185">Reference proteome</keyword>
<name>A0A0C3AJJ1_SERVB</name>
<evidence type="ECO:0000259" key="2">
    <source>
        <dbReference type="Pfam" id="PF24883"/>
    </source>
</evidence>
<evidence type="ECO:0000313" key="4">
    <source>
        <dbReference type="Proteomes" id="UP000054097"/>
    </source>
</evidence>
<gene>
    <name evidence="3" type="ORF">M408DRAFT_30548</name>
</gene>
<dbReference type="InterPro" id="IPR056884">
    <property type="entry name" value="NPHP3-like_N"/>
</dbReference>
<dbReference type="PANTHER" id="PTHR10039:SF15">
    <property type="entry name" value="NACHT DOMAIN-CONTAINING PROTEIN"/>
    <property type="match status" value="1"/>
</dbReference>
<reference evidence="4" key="2">
    <citation type="submission" date="2015-01" db="EMBL/GenBank/DDBJ databases">
        <title>Evolutionary Origins and Diversification of the Mycorrhizal Mutualists.</title>
        <authorList>
            <consortium name="DOE Joint Genome Institute"/>
            <consortium name="Mycorrhizal Genomics Consortium"/>
            <person name="Kohler A."/>
            <person name="Kuo A."/>
            <person name="Nagy L.G."/>
            <person name="Floudas D."/>
            <person name="Copeland A."/>
            <person name="Barry K.W."/>
            <person name="Cichocki N."/>
            <person name="Veneault-Fourrey C."/>
            <person name="LaButti K."/>
            <person name="Lindquist E.A."/>
            <person name="Lipzen A."/>
            <person name="Lundell T."/>
            <person name="Morin E."/>
            <person name="Murat C."/>
            <person name="Riley R."/>
            <person name="Ohm R."/>
            <person name="Sun H."/>
            <person name="Tunlid A."/>
            <person name="Henrissat B."/>
            <person name="Grigoriev I.V."/>
            <person name="Hibbett D.S."/>
            <person name="Martin F."/>
        </authorList>
    </citation>
    <scope>NUCLEOTIDE SEQUENCE [LARGE SCALE GENOMIC DNA]</scope>
    <source>
        <strain evidence="4">MAFF 305830</strain>
    </source>
</reference>
<reference evidence="3 4" key="1">
    <citation type="submission" date="2014-04" db="EMBL/GenBank/DDBJ databases">
        <authorList>
            <consortium name="DOE Joint Genome Institute"/>
            <person name="Kuo A."/>
            <person name="Zuccaro A."/>
            <person name="Kohler A."/>
            <person name="Nagy L.G."/>
            <person name="Floudas D."/>
            <person name="Copeland A."/>
            <person name="Barry K.W."/>
            <person name="Cichocki N."/>
            <person name="Veneault-Fourrey C."/>
            <person name="LaButti K."/>
            <person name="Lindquist E.A."/>
            <person name="Lipzen A."/>
            <person name="Lundell T."/>
            <person name="Morin E."/>
            <person name="Murat C."/>
            <person name="Sun H."/>
            <person name="Tunlid A."/>
            <person name="Henrissat B."/>
            <person name="Grigoriev I.V."/>
            <person name="Hibbett D.S."/>
            <person name="Martin F."/>
            <person name="Nordberg H.P."/>
            <person name="Cantor M.N."/>
            <person name="Hua S.X."/>
        </authorList>
    </citation>
    <scope>NUCLEOTIDE SEQUENCE [LARGE SCALE GENOMIC DNA]</scope>
    <source>
        <strain evidence="3 4">MAFF 305830</strain>
    </source>
</reference>
<dbReference type="OrthoDB" id="2970937at2759"/>
<dbReference type="Proteomes" id="UP000054097">
    <property type="component" value="Unassembled WGS sequence"/>
</dbReference>
<evidence type="ECO:0000256" key="1">
    <source>
        <dbReference type="ARBA" id="ARBA00022737"/>
    </source>
</evidence>
<keyword evidence="1" id="KW-0677">Repeat</keyword>
<evidence type="ECO:0000313" key="3">
    <source>
        <dbReference type="EMBL" id="KIM20219.1"/>
    </source>
</evidence>
<accession>A0A0C3AJJ1</accession>
<proteinExistence type="predicted"/>
<dbReference type="AlphaFoldDB" id="A0A0C3AJJ1"/>
<dbReference type="PANTHER" id="PTHR10039">
    <property type="entry name" value="AMELOGENIN"/>
    <property type="match status" value="1"/>
</dbReference>
<dbReference type="EMBL" id="KN824460">
    <property type="protein sequence ID" value="KIM20219.1"/>
    <property type="molecule type" value="Genomic_DNA"/>
</dbReference>
<feature type="domain" description="Nephrocystin 3-like N-terminal" evidence="2">
    <location>
        <begin position="19"/>
        <end position="76"/>
    </location>
</feature>
<protein>
    <recommendedName>
        <fullName evidence="2">Nephrocystin 3-like N-terminal domain-containing protein</fullName>
    </recommendedName>
</protein>
<dbReference type="STRING" id="933852.A0A0C3AJJ1"/>
<dbReference type="HOGENOM" id="CLU_1058315_0_0_1"/>
<sequence>MAQALRDDPQLTPHLASGELFQRVLQSLEVHPLRSLVLVIDALDECGEPGTRKRLLEHLLKACRREKWLKTIVISRPEHDIQSFFNANGVPGRDLGQADHSRADIRHFTEARMKMVADKRHVSQHPDPWVGERRLGHIVNRSGGLFLFVETLSQYLMKYPNPRPPLARLLAGPSEEASIELHKLYLAAIESRVDSEEAESRLIARTVIGVAPHRALCDQAIAAFIGLEVTTVSSSTRRDSGSAYIDPRILHGIVLPTRFPSGP</sequence>